<proteinExistence type="predicted"/>
<dbReference type="OrthoDB" id="1367363at2"/>
<name>A0A431U895_9BACT</name>
<evidence type="ECO:0000313" key="1">
    <source>
        <dbReference type="EMBL" id="RTQ53463.1"/>
    </source>
</evidence>
<sequence>MLPITLLFVTLFRPPRPQAGELSVRAELVGRNKDYEGQKGEKALFVRLEVRNQAHRPLTFYQMSCSWTDSWAVEGAYHLSVLLCDKDAPTPVTLAPRQAIVYYGRLRPLGSARATTRPARLRLAFVPGFITGDLLAGQPSARPLAYAAARKLPVFGSNSFTTDFYNDSYRLSPPGR</sequence>
<accession>A0A431U895</accession>
<dbReference type="Proteomes" id="UP000282184">
    <property type="component" value="Unassembled WGS sequence"/>
</dbReference>
<comment type="caution">
    <text evidence="1">The sequence shown here is derived from an EMBL/GenBank/DDBJ whole genome shotgun (WGS) entry which is preliminary data.</text>
</comment>
<keyword evidence="2" id="KW-1185">Reference proteome</keyword>
<dbReference type="EMBL" id="RXOF01000001">
    <property type="protein sequence ID" value="RTQ53463.1"/>
    <property type="molecule type" value="Genomic_DNA"/>
</dbReference>
<reference evidence="1 2" key="1">
    <citation type="submission" date="2018-12" db="EMBL/GenBank/DDBJ databases">
        <title>Hymenobacter gummosus sp. nov., isolated from a spring.</title>
        <authorList>
            <person name="Nie L."/>
        </authorList>
    </citation>
    <scope>NUCLEOTIDE SEQUENCE [LARGE SCALE GENOMIC DNA]</scope>
    <source>
        <strain evidence="1 2">KCTC 52166</strain>
    </source>
</reference>
<dbReference type="RefSeq" id="WP_126691390.1">
    <property type="nucleotide sequence ID" value="NZ_RXOF01000001.1"/>
</dbReference>
<organism evidence="1 2">
    <name type="scientific">Hymenobacter gummosus</name>
    <dbReference type="NCBI Taxonomy" id="1776032"/>
    <lineage>
        <taxon>Bacteria</taxon>
        <taxon>Pseudomonadati</taxon>
        <taxon>Bacteroidota</taxon>
        <taxon>Cytophagia</taxon>
        <taxon>Cytophagales</taxon>
        <taxon>Hymenobacteraceae</taxon>
        <taxon>Hymenobacter</taxon>
    </lineage>
</organism>
<protein>
    <submittedName>
        <fullName evidence="1">Uncharacterized protein</fullName>
    </submittedName>
</protein>
<evidence type="ECO:0000313" key="2">
    <source>
        <dbReference type="Proteomes" id="UP000282184"/>
    </source>
</evidence>
<gene>
    <name evidence="1" type="ORF">EJV47_01615</name>
</gene>
<dbReference type="AlphaFoldDB" id="A0A431U895"/>